<evidence type="ECO:0000256" key="5">
    <source>
        <dbReference type="SAM" id="SignalP"/>
    </source>
</evidence>
<dbReference type="SUPFAM" id="SSF53850">
    <property type="entry name" value="Periplasmic binding protein-like II"/>
    <property type="match status" value="1"/>
</dbReference>
<protein>
    <submittedName>
        <fullName evidence="6">Molybdenum ABC transporter substrate-binding protein</fullName>
    </submittedName>
</protein>
<dbReference type="Pfam" id="PF13531">
    <property type="entry name" value="SBP_bac_11"/>
    <property type="match status" value="1"/>
</dbReference>
<evidence type="ECO:0000313" key="7">
    <source>
        <dbReference type="Proteomes" id="UP000597444"/>
    </source>
</evidence>
<dbReference type="PROSITE" id="PS51257">
    <property type="entry name" value="PROKAR_LIPOPROTEIN"/>
    <property type="match status" value="1"/>
</dbReference>
<name>A0A8J3IPR8_9CHLR</name>
<feature type="binding site" evidence="4">
    <location>
        <position position="151"/>
    </location>
    <ligand>
        <name>molybdate</name>
        <dbReference type="ChEBI" id="CHEBI:36264"/>
    </ligand>
</feature>
<dbReference type="PANTHER" id="PTHR30632">
    <property type="entry name" value="MOLYBDATE-BINDING PERIPLASMIC PROTEIN"/>
    <property type="match status" value="1"/>
</dbReference>
<dbReference type="GO" id="GO:0015689">
    <property type="term" value="P:molybdate ion transport"/>
    <property type="evidence" value="ECO:0007669"/>
    <property type="project" value="InterPro"/>
</dbReference>
<comment type="caution">
    <text evidence="6">The sequence shown here is derived from an EMBL/GenBank/DDBJ whole genome shotgun (WGS) entry which is preliminary data.</text>
</comment>
<dbReference type="GO" id="GO:0046872">
    <property type="term" value="F:metal ion binding"/>
    <property type="evidence" value="ECO:0007669"/>
    <property type="project" value="UniProtKB-KW"/>
</dbReference>
<organism evidence="6 7">
    <name type="scientific">Reticulibacter mediterranei</name>
    <dbReference type="NCBI Taxonomy" id="2778369"/>
    <lineage>
        <taxon>Bacteria</taxon>
        <taxon>Bacillati</taxon>
        <taxon>Chloroflexota</taxon>
        <taxon>Ktedonobacteria</taxon>
        <taxon>Ktedonobacterales</taxon>
        <taxon>Reticulibacteraceae</taxon>
        <taxon>Reticulibacter</taxon>
    </lineage>
</organism>
<dbReference type="PIRSF" id="PIRSF004846">
    <property type="entry name" value="ModA"/>
    <property type="match status" value="1"/>
</dbReference>
<proteinExistence type="inferred from homology"/>
<dbReference type="GO" id="GO:0030973">
    <property type="term" value="F:molybdate ion binding"/>
    <property type="evidence" value="ECO:0007669"/>
    <property type="project" value="TreeGrafter"/>
</dbReference>
<reference evidence="6" key="1">
    <citation type="submission" date="2020-10" db="EMBL/GenBank/DDBJ databases">
        <title>Taxonomic study of unclassified bacteria belonging to the class Ktedonobacteria.</title>
        <authorList>
            <person name="Yabe S."/>
            <person name="Wang C.M."/>
            <person name="Zheng Y."/>
            <person name="Sakai Y."/>
            <person name="Cavaletti L."/>
            <person name="Monciardini P."/>
            <person name="Donadio S."/>
        </authorList>
    </citation>
    <scope>NUCLEOTIDE SEQUENCE</scope>
    <source>
        <strain evidence="6">ID150040</strain>
    </source>
</reference>
<feature type="binding site" evidence="4">
    <location>
        <position position="73"/>
    </location>
    <ligand>
        <name>molybdate</name>
        <dbReference type="ChEBI" id="CHEBI:36264"/>
    </ligand>
</feature>
<dbReference type="Proteomes" id="UP000597444">
    <property type="component" value="Unassembled WGS sequence"/>
</dbReference>
<dbReference type="AlphaFoldDB" id="A0A8J3IPR8"/>
<feature type="binding site" evidence="4">
    <location>
        <position position="45"/>
    </location>
    <ligand>
        <name>molybdate</name>
        <dbReference type="ChEBI" id="CHEBI:36264"/>
    </ligand>
</feature>
<evidence type="ECO:0000256" key="4">
    <source>
        <dbReference type="PIRSR" id="PIRSR004846-1"/>
    </source>
</evidence>
<gene>
    <name evidence="6" type="ORF">KSF_046980</name>
</gene>
<evidence type="ECO:0000313" key="6">
    <source>
        <dbReference type="EMBL" id="GHO94650.1"/>
    </source>
</evidence>
<keyword evidence="2 4" id="KW-0479">Metal-binding</keyword>
<evidence type="ECO:0000256" key="3">
    <source>
        <dbReference type="ARBA" id="ARBA00022729"/>
    </source>
</evidence>
<dbReference type="InterPro" id="IPR005950">
    <property type="entry name" value="ModA"/>
</dbReference>
<comment type="similarity">
    <text evidence="1">Belongs to the bacterial solute-binding protein ModA family.</text>
</comment>
<evidence type="ECO:0000256" key="1">
    <source>
        <dbReference type="ARBA" id="ARBA00009175"/>
    </source>
</evidence>
<dbReference type="InterPro" id="IPR050682">
    <property type="entry name" value="ModA/WtpA"/>
</dbReference>
<accession>A0A8J3IPR8</accession>
<evidence type="ECO:0000256" key="2">
    <source>
        <dbReference type="ARBA" id="ARBA00022723"/>
    </source>
</evidence>
<keyword evidence="3 5" id="KW-0732">Signal</keyword>
<keyword evidence="4" id="KW-0500">Molybdenum</keyword>
<keyword evidence="7" id="KW-1185">Reference proteome</keyword>
<feature type="signal peptide" evidence="5">
    <location>
        <begin position="1"/>
        <end position="21"/>
    </location>
</feature>
<sequence>MKYTRYASLFLMIILCTVLTACENTSTTGATSSTALTLKVFAASSLLESFGTLAQRYHKIHPLVTITYNFAGSQVLEQQLASGASADIFASADNANMQKASAAGLVEPAHIFAKNKLVVIVSRHSSTHITSLKDLTRNGVKIDIEAASVPAGQYTLQVLDKMSYSPEYGPTYKAAVLGHVVSQEDNVKAVVQKVQLGEADAGFVYQTDVTASVSSQVDTIPIPDTLNVIAQYPIAALKQSSHPTEAQTFVQYVLSPDGQAILAQYHFLGV</sequence>
<feature type="binding site" evidence="4">
    <location>
        <position position="187"/>
    </location>
    <ligand>
        <name>molybdate</name>
        <dbReference type="ChEBI" id="CHEBI:36264"/>
    </ligand>
</feature>
<feature type="binding site" evidence="4">
    <location>
        <position position="205"/>
    </location>
    <ligand>
        <name>molybdate</name>
        <dbReference type="ChEBI" id="CHEBI:36264"/>
    </ligand>
</feature>
<dbReference type="NCBIfam" id="TIGR01256">
    <property type="entry name" value="modA"/>
    <property type="match status" value="1"/>
</dbReference>
<dbReference type="RefSeq" id="WP_220205365.1">
    <property type="nucleotide sequence ID" value="NZ_BNJK01000001.1"/>
</dbReference>
<dbReference type="PANTHER" id="PTHR30632:SF0">
    <property type="entry name" value="SULFATE-BINDING PROTEIN"/>
    <property type="match status" value="1"/>
</dbReference>
<dbReference type="CDD" id="cd13538">
    <property type="entry name" value="PBP2_ModA_like_1"/>
    <property type="match status" value="1"/>
</dbReference>
<dbReference type="Gene3D" id="3.40.190.10">
    <property type="entry name" value="Periplasmic binding protein-like II"/>
    <property type="match status" value="2"/>
</dbReference>
<dbReference type="EMBL" id="BNJK01000001">
    <property type="protein sequence ID" value="GHO94650.1"/>
    <property type="molecule type" value="Genomic_DNA"/>
</dbReference>
<feature type="chain" id="PRO_5035294326" evidence="5">
    <location>
        <begin position="22"/>
        <end position="270"/>
    </location>
</feature>